<sequence length="140" mass="15614">MAAVSTDQYVDILRFYAHQMSLLDAQDVKAYVKTFTEDGVTHHVHRGQSLDGRAAMLAHAEQALPRYRTVVVRHWNDHYLMERAEDGSFVVSYGSLVTLTGAEGVTRFESSYAVSDVLVREGGELLVKSRSLVRDEPAEG</sequence>
<dbReference type="SUPFAM" id="SSF54427">
    <property type="entry name" value="NTF2-like"/>
    <property type="match status" value="1"/>
</dbReference>
<dbReference type="InterPro" id="IPR037401">
    <property type="entry name" value="SnoaL-like"/>
</dbReference>
<dbReference type="Pfam" id="PF13577">
    <property type="entry name" value="SnoaL_4"/>
    <property type="match status" value="1"/>
</dbReference>
<dbReference type="Gene3D" id="3.10.450.50">
    <property type="match status" value="1"/>
</dbReference>
<feature type="domain" description="SnoaL-like" evidence="1">
    <location>
        <begin position="7"/>
        <end position="130"/>
    </location>
</feature>
<name>A0ABQ3BXK1_9ACTN</name>
<protein>
    <recommendedName>
        <fullName evidence="1">SnoaL-like domain-containing protein</fullName>
    </recommendedName>
</protein>
<keyword evidence="3" id="KW-1185">Reference proteome</keyword>
<dbReference type="InterPro" id="IPR032710">
    <property type="entry name" value="NTF2-like_dom_sf"/>
</dbReference>
<organism evidence="2 3">
    <name type="scientific">Streptomyces rubiginosohelvolus</name>
    <dbReference type="NCBI Taxonomy" id="67362"/>
    <lineage>
        <taxon>Bacteria</taxon>
        <taxon>Bacillati</taxon>
        <taxon>Actinomycetota</taxon>
        <taxon>Actinomycetes</taxon>
        <taxon>Kitasatosporales</taxon>
        <taxon>Streptomycetaceae</taxon>
        <taxon>Streptomyces</taxon>
    </lineage>
</organism>
<evidence type="ECO:0000259" key="1">
    <source>
        <dbReference type="Pfam" id="PF13577"/>
    </source>
</evidence>
<accession>A0ABQ3BXK1</accession>
<evidence type="ECO:0000313" key="2">
    <source>
        <dbReference type="EMBL" id="GGZ60718.1"/>
    </source>
</evidence>
<proteinExistence type="predicted"/>
<gene>
    <name evidence="2" type="ORF">GCM10010328_39020</name>
</gene>
<dbReference type="Proteomes" id="UP000624183">
    <property type="component" value="Unassembled WGS sequence"/>
</dbReference>
<evidence type="ECO:0000313" key="3">
    <source>
        <dbReference type="Proteomes" id="UP000624183"/>
    </source>
</evidence>
<dbReference type="EMBL" id="BMUW01000007">
    <property type="protein sequence ID" value="GGZ60718.1"/>
    <property type="molecule type" value="Genomic_DNA"/>
</dbReference>
<comment type="caution">
    <text evidence="2">The sequence shown here is derived from an EMBL/GenBank/DDBJ whole genome shotgun (WGS) entry which is preliminary data.</text>
</comment>
<reference evidence="3" key="1">
    <citation type="journal article" date="2019" name="Int. J. Syst. Evol. Microbiol.">
        <title>The Global Catalogue of Microorganisms (GCM) 10K type strain sequencing project: providing services to taxonomists for standard genome sequencing and annotation.</title>
        <authorList>
            <consortium name="The Broad Institute Genomics Platform"/>
            <consortium name="The Broad Institute Genome Sequencing Center for Infectious Disease"/>
            <person name="Wu L."/>
            <person name="Ma J."/>
        </authorList>
    </citation>
    <scope>NUCLEOTIDE SEQUENCE [LARGE SCALE GENOMIC DNA]</scope>
    <source>
        <strain evidence="3">JCM 4602</strain>
    </source>
</reference>